<proteinExistence type="predicted"/>
<sequence length="237" mass="26419">MTVDGQLVLPNLVPIPLPVLHLAAPLPGPRRRIMTIMTRTSTTATNPIPLGLDPLAWPGAHRLSEMANGNEELFGARGEEYPLDIPSYVDPRMPTGSEPGYLASCLDSFYYPGMPPVLPDLSDEWSHPMQNHLHGGWEQQEISPPYTRNYTVGAQETHSEYGKEGSNCSTTDTDQVKVDVPTKGSAKHHLGLCKPCAFVFKDGCNTGWECEFCHLCEPGEKKRRKKERKQIRRQKVN</sequence>
<keyword evidence="2" id="KW-1185">Reference proteome</keyword>
<organism evidence="1 2">
    <name type="scientific">Symbiodinium natans</name>
    <dbReference type="NCBI Taxonomy" id="878477"/>
    <lineage>
        <taxon>Eukaryota</taxon>
        <taxon>Sar</taxon>
        <taxon>Alveolata</taxon>
        <taxon>Dinophyceae</taxon>
        <taxon>Suessiales</taxon>
        <taxon>Symbiodiniaceae</taxon>
        <taxon>Symbiodinium</taxon>
    </lineage>
</organism>
<dbReference type="OrthoDB" id="415835at2759"/>
<name>A0A812KBC4_9DINO</name>
<dbReference type="AlphaFoldDB" id="A0A812KBC4"/>
<protein>
    <recommendedName>
        <fullName evidence="3">C3H1-type domain-containing protein</fullName>
    </recommendedName>
</protein>
<dbReference type="EMBL" id="CAJNDS010000672">
    <property type="protein sequence ID" value="CAE7227282.1"/>
    <property type="molecule type" value="Genomic_DNA"/>
</dbReference>
<comment type="caution">
    <text evidence="1">The sequence shown here is derived from an EMBL/GenBank/DDBJ whole genome shotgun (WGS) entry which is preliminary data.</text>
</comment>
<evidence type="ECO:0000313" key="2">
    <source>
        <dbReference type="Proteomes" id="UP000604046"/>
    </source>
</evidence>
<gene>
    <name evidence="1" type="ORF">SNAT2548_LOCUS8941</name>
</gene>
<accession>A0A812KBC4</accession>
<dbReference type="Proteomes" id="UP000604046">
    <property type="component" value="Unassembled WGS sequence"/>
</dbReference>
<evidence type="ECO:0008006" key="3">
    <source>
        <dbReference type="Google" id="ProtNLM"/>
    </source>
</evidence>
<reference evidence="1" key="1">
    <citation type="submission" date="2021-02" db="EMBL/GenBank/DDBJ databases">
        <authorList>
            <person name="Dougan E. K."/>
            <person name="Rhodes N."/>
            <person name="Thang M."/>
            <person name="Chan C."/>
        </authorList>
    </citation>
    <scope>NUCLEOTIDE SEQUENCE</scope>
</reference>
<evidence type="ECO:0000313" key="1">
    <source>
        <dbReference type="EMBL" id="CAE7227282.1"/>
    </source>
</evidence>